<evidence type="ECO:0000256" key="6">
    <source>
        <dbReference type="HAMAP-Rule" id="MF_03146"/>
    </source>
</evidence>
<dbReference type="Proteomes" id="UP000224854">
    <property type="component" value="Unassembled WGS sequence"/>
</dbReference>
<evidence type="ECO:0000256" key="3">
    <source>
        <dbReference type="ARBA" id="ARBA00022552"/>
    </source>
</evidence>
<keyword evidence="5 6" id="KW-0949">S-adenosyl-L-methionine</keyword>
<feature type="region of interest" description="Disordered" evidence="7">
    <location>
        <begin position="306"/>
        <end position="369"/>
    </location>
</feature>
<evidence type="ECO:0000256" key="5">
    <source>
        <dbReference type="ARBA" id="ARBA00022691"/>
    </source>
</evidence>
<protein>
    <recommendedName>
        <fullName evidence="6">18S rRNA aminocarboxypropyltransferase</fullName>
        <ecNumber evidence="6">2.5.1.157</ecNumber>
    </recommendedName>
</protein>
<feature type="compositionally biased region" description="Basic residues" evidence="7">
    <location>
        <begin position="1"/>
        <end position="18"/>
    </location>
</feature>
<dbReference type="PANTHER" id="PTHR20426">
    <property type="entry name" value="RIBOSOME BIOGENESIS PROTEIN TSR3 HOMOLOG"/>
    <property type="match status" value="1"/>
</dbReference>
<evidence type="ECO:0000256" key="7">
    <source>
        <dbReference type="SAM" id="MobiDB-lite"/>
    </source>
</evidence>
<feature type="binding site" evidence="6">
    <location>
        <position position="119"/>
    </location>
    <ligand>
        <name>S-adenosyl-L-methionine</name>
        <dbReference type="ChEBI" id="CHEBI:59789"/>
    </ligand>
</feature>
<proteinExistence type="inferred from homology"/>
<keyword evidence="1 6" id="KW-0963">Cytoplasm</keyword>
<evidence type="ECO:0000313" key="11">
    <source>
        <dbReference type="Proteomes" id="UP000224854"/>
    </source>
</evidence>
<dbReference type="GO" id="GO:0000455">
    <property type="term" value="P:enzyme-directed rRNA pseudouridine synthesis"/>
    <property type="evidence" value="ECO:0007669"/>
    <property type="project" value="UniProtKB-UniRule"/>
</dbReference>
<comment type="catalytic activity">
    <reaction evidence="6">
        <text>N(1)-methylpseudouridine(1191) in yeast 18S rRNA + S-adenosyl-L-methionine = N(1)-methyl-N(3)-[(3S)-3-amino-3-carboxypropyl]pseudouridine(1191) in yeast 18S rRNA + S-methyl-5'-thioadenosine + H(+)</text>
        <dbReference type="Rhea" id="RHEA:63300"/>
        <dbReference type="Rhea" id="RHEA-COMP:13852"/>
        <dbReference type="Rhea" id="RHEA-COMP:16309"/>
        <dbReference type="ChEBI" id="CHEBI:15378"/>
        <dbReference type="ChEBI" id="CHEBI:17509"/>
        <dbReference type="ChEBI" id="CHEBI:59789"/>
        <dbReference type="ChEBI" id="CHEBI:74890"/>
        <dbReference type="ChEBI" id="CHEBI:146234"/>
    </reaction>
</comment>
<keyword evidence="4 6" id="KW-0808">Transferase</keyword>
<dbReference type="InterPro" id="IPR022968">
    <property type="entry name" value="Tsr3-like"/>
</dbReference>
<dbReference type="GO" id="GO:1904047">
    <property type="term" value="F:S-adenosyl-L-methionine binding"/>
    <property type="evidence" value="ECO:0007669"/>
    <property type="project" value="UniProtKB-UniRule"/>
</dbReference>
<evidence type="ECO:0000256" key="2">
    <source>
        <dbReference type="ARBA" id="ARBA00022517"/>
    </source>
</evidence>
<comment type="similarity">
    <text evidence="6">Belongs to the TDD superfamily. TSR3 family.</text>
</comment>
<comment type="subcellular location">
    <subcellularLocation>
        <location evidence="6">Cytoplasm</location>
    </subcellularLocation>
    <subcellularLocation>
        <location evidence="6">Nucleus</location>
    </subcellularLocation>
</comment>
<name>A0A2C5XGR8_9HYPO</name>
<keyword evidence="11" id="KW-1185">Reference proteome</keyword>
<keyword evidence="3 6" id="KW-0698">rRNA processing</keyword>
<feature type="compositionally biased region" description="Polar residues" evidence="7">
    <location>
        <begin position="354"/>
        <end position="365"/>
    </location>
</feature>
<dbReference type="GO" id="GO:0005634">
    <property type="term" value="C:nucleus"/>
    <property type="evidence" value="ECO:0007669"/>
    <property type="project" value="UniProtKB-SubCell"/>
</dbReference>
<evidence type="ECO:0000259" key="9">
    <source>
        <dbReference type="Pfam" id="PF04068"/>
    </source>
</evidence>
<reference evidence="10 11" key="1">
    <citation type="submission" date="2017-06" db="EMBL/GenBank/DDBJ databases">
        <title>Ant-infecting Ophiocordyceps genomes reveal a high diversity of potential behavioral manipulation genes and a possible major role for enterotoxins.</title>
        <authorList>
            <person name="De Bekker C."/>
            <person name="Evans H.C."/>
            <person name="Brachmann A."/>
            <person name="Hughes D.P."/>
        </authorList>
    </citation>
    <scope>NUCLEOTIDE SEQUENCE [LARGE SCALE GENOMIC DNA]</scope>
    <source>
        <strain evidence="10 11">1348a</strain>
    </source>
</reference>
<feature type="compositionally biased region" description="Polar residues" evidence="7">
    <location>
        <begin position="322"/>
        <end position="338"/>
    </location>
</feature>
<comment type="function">
    <text evidence="6">Aminocarboxypropyltransferase that catalyzes the aminocarboxypropyl transfer on pseudouridine at position 1191 (Psi1191) in 18S rRNA. It constitutes the last step in biosynthesis of the hypermodified N1-methyl-N3-(3-amino-3-carboxypropyl) pseudouridine (m1acp3-Psi) conserved in eukaryotic 18S rRNA.</text>
</comment>
<dbReference type="InterPro" id="IPR007209">
    <property type="entry name" value="RNaseL-inhib-like_metal-bd_dom"/>
</dbReference>
<keyword evidence="6" id="KW-0539">Nucleus</keyword>
<feature type="compositionally biased region" description="Acidic residues" evidence="7">
    <location>
        <begin position="229"/>
        <end position="241"/>
    </location>
</feature>
<dbReference type="GO" id="GO:0005737">
    <property type="term" value="C:cytoplasm"/>
    <property type="evidence" value="ECO:0007669"/>
    <property type="project" value="UniProtKB-SubCell"/>
</dbReference>
<dbReference type="HAMAP" id="MF_01116">
    <property type="entry name" value="TSR3"/>
    <property type="match status" value="1"/>
</dbReference>
<accession>A0A2C5XGR8</accession>
<feature type="compositionally biased region" description="Basic and acidic residues" evidence="7">
    <location>
        <begin position="339"/>
        <end position="353"/>
    </location>
</feature>
<comment type="catalytic activity">
    <reaction evidence="6">
        <text>an N(1)-methylpseudouridine in rRNA + S-adenosyl-L-methionine = N(1)-methyl-N(3)-[(3S)-3-amino-3-carboxypropyl]pseudouridine in rRNA + S-methyl-5'-thioadenosine + H(+)</text>
        <dbReference type="Rhea" id="RHEA:63296"/>
        <dbReference type="Rhea" id="RHEA-COMP:11634"/>
        <dbReference type="Rhea" id="RHEA-COMP:16310"/>
        <dbReference type="ChEBI" id="CHEBI:15378"/>
        <dbReference type="ChEBI" id="CHEBI:17509"/>
        <dbReference type="ChEBI" id="CHEBI:59789"/>
        <dbReference type="ChEBI" id="CHEBI:74890"/>
        <dbReference type="ChEBI" id="CHEBI:146234"/>
        <dbReference type="EC" id="2.5.1.157"/>
    </reaction>
</comment>
<feature type="compositionally biased region" description="Polar residues" evidence="7">
    <location>
        <begin position="397"/>
        <end position="409"/>
    </location>
</feature>
<organism evidence="10 11">
    <name type="scientific">Ophiocordyceps australis</name>
    <dbReference type="NCBI Taxonomy" id="1399860"/>
    <lineage>
        <taxon>Eukaryota</taxon>
        <taxon>Fungi</taxon>
        <taxon>Dikarya</taxon>
        <taxon>Ascomycota</taxon>
        <taxon>Pezizomycotina</taxon>
        <taxon>Sordariomycetes</taxon>
        <taxon>Hypocreomycetidae</taxon>
        <taxon>Hypocreales</taxon>
        <taxon>Ophiocordycipitaceae</taxon>
        <taxon>Ophiocordyceps</taxon>
    </lineage>
</organism>
<dbReference type="Pfam" id="PF04068">
    <property type="entry name" value="Fer4_RLI"/>
    <property type="match status" value="1"/>
</dbReference>
<dbReference type="EMBL" id="NJEU01000639">
    <property type="protein sequence ID" value="PHH71839.1"/>
    <property type="molecule type" value="Genomic_DNA"/>
</dbReference>
<dbReference type="OrthoDB" id="10262062at2759"/>
<comment type="caution">
    <text evidence="10">The sequence shown here is derived from an EMBL/GenBank/DDBJ whole genome shotgun (WGS) entry which is preliminary data.</text>
</comment>
<dbReference type="InterPro" id="IPR007177">
    <property type="entry name" value="Tsr3_C"/>
</dbReference>
<evidence type="ECO:0000259" key="8">
    <source>
        <dbReference type="Pfam" id="PF04034"/>
    </source>
</evidence>
<dbReference type="EC" id="2.5.1.157" evidence="6"/>
<dbReference type="Pfam" id="PF04034">
    <property type="entry name" value="Ribo_biogen_C"/>
    <property type="match status" value="1"/>
</dbReference>
<feature type="domain" description="RNase L inhibitor RLI-like possible metal-binding" evidence="9">
    <location>
        <begin position="32"/>
        <end position="64"/>
    </location>
</feature>
<keyword evidence="2 6" id="KW-0690">Ribosome biogenesis</keyword>
<feature type="compositionally biased region" description="Low complexity" evidence="7">
    <location>
        <begin position="307"/>
        <end position="321"/>
    </location>
</feature>
<dbReference type="AlphaFoldDB" id="A0A2C5XGR8"/>
<feature type="binding site" evidence="6">
    <location>
        <position position="134"/>
    </location>
    <ligand>
        <name>S-adenosyl-L-methionine</name>
        <dbReference type="ChEBI" id="CHEBI:59789"/>
    </ligand>
</feature>
<dbReference type="GO" id="GO:0106388">
    <property type="term" value="F:rRNA small subunit aminocarboxypropyltransferase activity"/>
    <property type="evidence" value="ECO:0007669"/>
    <property type="project" value="UniProtKB-EC"/>
</dbReference>
<dbReference type="PANTHER" id="PTHR20426:SF0">
    <property type="entry name" value="18S RRNA AMINOCARBOXYPROPYLTRANSFERASE"/>
    <property type="match status" value="1"/>
</dbReference>
<sequence>MPNHKSSRRGRRHGHTRAQPHPSSATANPDFKAACWDLGHCDPKRCSGKRLMRLGLMRQLSLGQHHSGVIITPNGKLLLSPADRQIMDQYGAAVVECSWARTHEIQWSKVGGGKHERLLPYLVAANTVNYGKPWRLNCAEALAAAFYICGHADWAAQVLEPFAYGPAFLQINAAILDRYAACTDAAHVKTTEAEWMARLQSEYAQSREQSGHDIWMSGNTNRMPMITSDQDDDDNDNDDHDSQDAQSNHSDTLGDIYLGKGLLHTRPTPSLPTLGHTPPHHIDNADQDQEQDDDAMMQDIRRRVLASKSFSTPTSDFDSTSANRTKPATIPRPQQRQQYRADLDIQPDLDHELGSNNDSDSNEGASDNDEEFDRIIEATPVTDKIGLAKLEKERRQATTTSRTYSSNFVSAPRRC</sequence>
<feature type="binding site" evidence="6">
    <location>
        <position position="47"/>
    </location>
    <ligand>
        <name>S-adenosyl-L-methionine</name>
        <dbReference type="ChEBI" id="CHEBI:59789"/>
    </ligand>
</feature>
<feature type="region of interest" description="Disordered" evidence="7">
    <location>
        <begin position="1"/>
        <end position="26"/>
    </location>
</feature>
<dbReference type="GO" id="GO:0030490">
    <property type="term" value="P:maturation of SSU-rRNA"/>
    <property type="evidence" value="ECO:0007669"/>
    <property type="project" value="TreeGrafter"/>
</dbReference>
<feature type="binding site" evidence="6">
    <location>
        <position position="95"/>
    </location>
    <ligand>
        <name>S-adenosyl-L-methionine</name>
        <dbReference type="ChEBI" id="CHEBI:59789"/>
    </ligand>
</feature>
<evidence type="ECO:0000313" key="10">
    <source>
        <dbReference type="EMBL" id="PHH71839.1"/>
    </source>
</evidence>
<gene>
    <name evidence="6" type="primary">TSR3</name>
    <name evidence="10" type="ORF">CDD82_6303</name>
</gene>
<feature type="region of interest" description="Disordered" evidence="7">
    <location>
        <begin position="207"/>
        <end position="291"/>
    </location>
</feature>
<feature type="domain" description="16S/18S rRNA aminocarboxypropyltransferase Tsr3 C-terminal" evidence="8">
    <location>
        <begin position="69"/>
        <end position="196"/>
    </location>
</feature>
<evidence type="ECO:0000256" key="1">
    <source>
        <dbReference type="ARBA" id="ARBA00022490"/>
    </source>
</evidence>
<feature type="region of interest" description="Disordered" evidence="7">
    <location>
        <begin position="391"/>
        <end position="415"/>
    </location>
</feature>
<evidence type="ECO:0000256" key="4">
    <source>
        <dbReference type="ARBA" id="ARBA00022679"/>
    </source>
</evidence>